<feature type="compositionally biased region" description="Basic and acidic residues" evidence="1">
    <location>
        <begin position="44"/>
        <end position="56"/>
    </location>
</feature>
<evidence type="ECO:0000259" key="3">
    <source>
        <dbReference type="Pfam" id="PF16270"/>
    </source>
</evidence>
<keyword evidence="2" id="KW-0732">Signal</keyword>
<comment type="caution">
    <text evidence="4">The sequence shown here is derived from an EMBL/GenBank/DDBJ whole genome shotgun (WGS) entry which is preliminary data.</text>
</comment>
<proteinExistence type="predicted"/>
<accession>A0ABV1HS80</accession>
<dbReference type="InterPro" id="IPR032575">
    <property type="entry name" value="DUF4923"/>
</dbReference>
<organism evidence="4 5">
    <name type="scientific">Ruminococcoides intestinihominis</name>
    <dbReference type="NCBI Taxonomy" id="3133161"/>
    <lineage>
        <taxon>Bacteria</taxon>
        <taxon>Bacillati</taxon>
        <taxon>Bacillota</taxon>
        <taxon>Clostridia</taxon>
        <taxon>Eubacteriales</taxon>
        <taxon>Oscillospiraceae</taxon>
        <taxon>Ruminococcoides</taxon>
    </lineage>
</organism>
<dbReference type="Proteomes" id="UP001478133">
    <property type="component" value="Unassembled WGS sequence"/>
</dbReference>
<dbReference type="EMBL" id="JBBMFI010000006">
    <property type="protein sequence ID" value="MEQ2565179.1"/>
    <property type="molecule type" value="Genomic_DNA"/>
</dbReference>
<sequence length="169" mass="17605">MKKNISIKGLVLLLALCLVGSFAMYGCGSDDKSSSKADSSASDTADKSSDDSKNSDENSDDDTQVADITGEWVLDQIVDADGNSQTLEEYCAAQGVDSSGVDVTYTFSEDGTLVGAVGGVGVEGTYEFDGSTVSCTISDATSNFDYNADDDTISYSDENTGLSSVLVRK</sequence>
<feature type="signal peptide" evidence="2">
    <location>
        <begin position="1"/>
        <end position="25"/>
    </location>
</feature>
<gene>
    <name evidence="4" type="ORF">ABFO16_02885</name>
</gene>
<evidence type="ECO:0000256" key="2">
    <source>
        <dbReference type="SAM" id="SignalP"/>
    </source>
</evidence>
<protein>
    <submittedName>
        <fullName evidence="4">Lipocalin family protein</fullName>
    </submittedName>
</protein>
<feature type="domain" description="DUF4923" evidence="3">
    <location>
        <begin position="84"/>
        <end position="138"/>
    </location>
</feature>
<evidence type="ECO:0000313" key="5">
    <source>
        <dbReference type="Proteomes" id="UP001478133"/>
    </source>
</evidence>
<dbReference type="RefSeq" id="WP_211148561.1">
    <property type="nucleotide sequence ID" value="NZ_JBBMEY010000015.1"/>
</dbReference>
<evidence type="ECO:0000256" key="1">
    <source>
        <dbReference type="SAM" id="MobiDB-lite"/>
    </source>
</evidence>
<keyword evidence="5" id="KW-1185">Reference proteome</keyword>
<evidence type="ECO:0000313" key="4">
    <source>
        <dbReference type="EMBL" id="MEQ2565179.1"/>
    </source>
</evidence>
<feature type="chain" id="PRO_5047300732" evidence="2">
    <location>
        <begin position="26"/>
        <end position="169"/>
    </location>
</feature>
<dbReference type="PROSITE" id="PS51257">
    <property type="entry name" value="PROKAR_LIPOPROTEIN"/>
    <property type="match status" value="1"/>
</dbReference>
<name>A0ABV1HS80_9FIRM</name>
<feature type="region of interest" description="Disordered" evidence="1">
    <location>
        <begin position="29"/>
        <end position="66"/>
    </location>
</feature>
<dbReference type="Pfam" id="PF16270">
    <property type="entry name" value="DUF4923"/>
    <property type="match status" value="1"/>
</dbReference>
<reference evidence="4 5" key="1">
    <citation type="submission" date="2024-03" db="EMBL/GenBank/DDBJ databases">
        <title>Human intestinal bacterial collection.</title>
        <authorList>
            <person name="Pauvert C."/>
            <person name="Hitch T.C.A."/>
            <person name="Clavel T."/>
        </authorList>
    </citation>
    <scope>NUCLEOTIDE SEQUENCE [LARGE SCALE GENOMIC DNA]</scope>
    <source>
        <strain evidence="4 5">CLA-AP-H18</strain>
    </source>
</reference>